<dbReference type="Proteomes" id="UP001515500">
    <property type="component" value="Chromosome 17"/>
</dbReference>
<dbReference type="RefSeq" id="XP_039142611.1">
    <property type="nucleotide sequence ID" value="XM_039286677.1"/>
</dbReference>
<evidence type="ECO:0000313" key="2">
    <source>
        <dbReference type="Proteomes" id="UP001515500"/>
    </source>
</evidence>
<organism evidence="2 3">
    <name type="scientific">Dioscorea cayennensis subsp. rotundata</name>
    <name type="common">White Guinea yam</name>
    <name type="synonym">Dioscorea rotundata</name>
    <dbReference type="NCBI Taxonomy" id="55577"/>
    <lineage>
        <taxon>Eukaryota</taxon>
        <taxon>Viridiplantae</taxon>
        <taxon>Streptophyta</taxon>
        <taxon>Embryophyta</taxon>
        <taxon>Tracheophyta</taxon>
        <taxon>Spermatophyta</taxon>
        <taxon>Magnoliopsida</taxon>
        <taxon>Liliopsida</taxon>
        <taxon>Dioscoreales</taxon>
        <taxon>Dioscoreaceae</taxon>
        <taxon>Dioscorea</taxon>
    </lineage>
</organism>
<keyword evidence="2" id="KW-1185">Reference proteome</keyword>
<feature type="transmembrane region" description="Helical" evidence="1">
    <location>
        <begin position="52"/>
        <end position="71"/>
    </location>
</feature>
<dbReference type="GeneID" id="120279990"/>
<dbReference type="PANTHER" id="PTHR46610">
    <property type="entry name" value="OS05G0181300 PROTEIN"/>
    <property type="match status" value="1"/>
</dbReference>
<name>A0AB40CRM3_DIOCR</name>
<gene>
    <name evidence="3" type="primary">LOC120279990</name>
</gene>
<dbReference type="Pfam" id="PF20100">
    <property type="entry name" value="DUF6490"/>
    <property type="match status" value="1"/>
</dbReference>
<keyword evidence="1" id="KW-0812">Transmembrane</keyword>
<evidence type="ECO:0000313" key="3">
    <source>
        <dbReference type="RefSeq" id="XP_039142611.1"/>
    </source>
</evidence>
<keyword evidence="1" id="KW-1133">Transmembrane helix</keyword>
<dbReference type="InterPro" id="IPR045501">
    <property type="entry name" value="DUF6490"/>
</dbReference>
<feature type="transmembrane region" description="Helical" evidence="1">
    <location>
        <begin position="24"/>
        <end position="46"/>
    </location>
</feature>
<dbReference type="AlphaFoldDB" id="A0AB40CRM3"/>
<feature type="transmembrane region" description="Helical" evidence="1">
    <location>
        <begin position="83"/>
        <end position="102"/>
    </location>
</feature>
<evidence type="ECO:0000256" key="1">
    <source>
        <dbReference type="SAM" id="Phobius"/>
    </source>
</evidence>
<dbReference type="PANTHER" id="PTHR46610:SF20">
    <property type="entry name" value="OS05G0181300 PROTEIN"/>
    <property type="match status" value="1"/>
</dbReference>
<reference evidence="3" key="1">
    <citation type="submission" date="2025-08" db="UniProtKB">
        <authorList>
            <consortium name="RefSeq"/>
        </authorList>
    </citation>
    <scope>IDENTIFICATION</scope>
</reference>
<protein>
    <submittedName>
        <fullName evidence="3">Uncharacterized protein LOC120279990 isoform X1</fullName>
    </submittedName>
</protein>
<accession>A0AB40CRM3</accession>
<sequence>MATPNNNNNNNSMSINNFLYKHQAWFPTLGMVFLTFNSITAVYRSINEPWTVLFIVSVYVNVVLLLSSVRIMERTPEGKRDGIKATVWSLASTLTVMFSYRVAQMMPFALAVIVWLMASVTVFGGFYALVVYREEPDLPYRTKADDNGLSGEPKAMIEVQNEIQENKVLRLLKFIAQQRLGFKEKKIVT</sequence>
<keyword evidence="1" id="KW-0472">Membrane</keyword>
<feature type="transmembrane region" description="Helical" evidence="1">
    <location>
        <begin position="108"/>
        <end position="132"/>
    </location>
</feature>
<proteinExistence type="predicted"/>